<organism evidence="1">
    <name type="scientific">Arundo donax</name>
    <name type="common">Giant reed</name>
    <name type="synonym">Donax arundinaceus</name>
    <dbReference type="NCBI Taxonomy" id="35708"/>
    <lineage>
        <taxon>Eukaryota</taxon>
        <taxon>Viridiplantae</taxon>
        <taxon>Streptophyta</taxon>
        <taxon>Embryophyta</taxon>
        <taxon>Tracheophyta</taxon>
        <taxon>Spermatophyta</taxon>
        <taxon>Magnoliopsida</taxon>
        <taxon>Liliopsida</taxon>
        <taxon>Poales</taxon>
        <taxon>Poaceae</taxon>
        <taxon>PACMAD clade</taxon>
        <taxon>Arundinoideae</taxon>
        <taxon>Arundineae</taxon>
        <taxon>Arundo</taxon>
    </lineage>
</organism>
<proteinExistence type="predicted"/>
<accession>A0A0A9HUR0</accession>
<dbReference type="EMBL" id="GBRH01159305">
    <property type="protein sequence ID" value="JAE38591.1"/>
    <property type="molecule type" value="Transcribed_RNA"/>
</dbReference>
<protein>
    <submittedName>
        <fullName evidence="1">Uncharacterized protein</fullName>
    </submittedName>
</protein>
<evidence type="ECO:0000313" key="1">
    <source>
        <dbReference type="EMBL" id="JAE38591.1"/>
    </source>
</evidence>
<reference evidence="1" key="2">
    <citation type="journal article" date="2015" name="Data Brief">
        <title>Shoot transcriptome of the giant reed, Arundo donax.</title>
        <authorList>
            <person name="Barrero R.A."/>
            <person name="Guerrero F.D."/>
            <person name="Moolhuijzen P."/>
            <person name="Goolsby J.A."/>
            <person name="Tidwell J."/>
            <person name="Bellgard S.E."/>
            <person name="Bellgard M.I."/>
        </authorList>
    </citation>
    <scope>NUCLEOTIDE SEQUENCE</scope>
    <source>
        <tissue evidence="1">Shoot tissue taken approximately 20 cm above the soil surface</tissue>
    </source>
</reference>
<name>A0A0A9HUR0_ARUDO</name>
<dbReference type="AlphaFoldDB" id="A0A0A9HUR0"/>
<sequence length="36" mass="4326">MRCSKLYTTCMKNQLIIRLKQHDEGSYLHTKKIETN</sequence>
<reference evidence="1" key="1">
    <citation type="submission" date="2014-09" db="EMBL/GenBank/DDBJ databases">
        <authorList>
            <person name="Magalhaes I.L.F."/>
            <person name="Oliveira U."/>
            <person name="Santos F.R."/>
            <person name="Vidigal T.H.D.A."/>
            <person name="Brescovit A.D."/>
            <person name="Santos A.J."/>
        </authorList>
    </citation>
    <scope>NUCLEOTIDE SEQUENCE</scope>
    <source>
        <tissue evidence="1">Shoot tissue taken approximately 20 cm above the soil surface</tissue>
    </source>
</reference>